<dbReference type="RefSeq" id="WP_344135247.1">
    <property type="nucleotide sequence ID" value="NZ_BAAARA010000019.1"/>
</dbReference>
<comment type="caution">
    <text evidence="7">The sequence shown here is derived from an EMBL/GenBank/DDBJ whole genome shotgun (WGS) entry which is preliminary data.</text>
</comment>
<evidence type="ECO:0000313" key="7">
    <source>
        <dbReference type="EMBL" id="GAA2358174.1"/>
    </source>
</evidence>
<organism evidence="7 8">
    <name type="scientific">Saccharopolyspora halophila</name>
    <dbReference type="NCBI Taxonomy" id="405551"/>
    <lineage>
        <taxon>Bacteria</taxon>
        <taxon>Bacillati</taxon>
        <taxon>Actinomycetota</taxon>
        <taxon>Actinomycetes</taxon>
        <taxon>Pseudonocardiales</taxon>
        <taxon>Pseudonocardiaceae</taxon>
        <taxon>Saccharopolyspora</taxon>
    </lineage>
</organism>
<evidence type="ECO:0000256" key="5">
    <source>
        <dbReference type="ARBA" id="ARBA00023163"/>
    </source>
</evidence>
<dbReference type="EMBL" id="BAAARA010000019">
    <property type="protein sequence ID" value="GAA2358174.1"/>
    <property type="molecule type" value="Genomic_DNA"/>
</dbReference>
<evidence type="ECO:0000256" key="4">
    <source>
        <dbReference type="ARBA" id="ARBA00023125"/>
    </source>
</evidence>
<keyword evidence="8" id="KW-1185">Reference proteome</keyword>
<dbReference type="PANTHER" id="PTHR46577:SF1">
    <property type="entry name" value="HTH-TYPE TRANSCRIPTIONAL REGULATORY PROTEIN GABR"/>
    <property type="match status" value="1"/>
</dbReference>
<dbReference type="InterPro" id="IPR000524">
    <property type="entry name" value="Tscrpt_reg_HTH_GntR"/>
</dbReference>
<dbReference type="SMART" id="SM00345">
    <property type="entry name" value="HTH_GNTR"/>
    <property type="match status" value="1"/>
</dbReference>
<dbReference type="PRINTS" id="PR00035">
    <property type="entry name" value="HTHGNTR"/>
</dbReference>
<name>A0ABN3GQI8_9PSEU</name>
<dbReference type="SUPFAM" id="SSF53383">
    <property type="entry name" value="PLP-dependent transferases"/>
    <property type="match status" value="1"/>
</dbReference>
<dbReference type="InterPro" id="IPR015424">
    <property type="entry name" value="PyrdxlP-dep_Trfase"/>
</dbReference>
<proteinExistence type="inferred from homology"/>
<dbReference type="PROSITE" id="PS50949">
    <property type="entry name" value="HTH_GNTR"/>
    <property type="match status" value="1"/>
</dbReference>
<evidence type="ECO:0000256" key="3">
    <source>
        <dbReference type="ARBA" id="ARBA00023015"/>
    </source>
</evidence>
<dbReference type="Gene3D" id="3.40.640.10">
    <property type="entry name" value="Type I PLP-dependent aspartate aminotransferase-like (Major domain)"/>
    <property type="match status" value="1"/>
</dbReference>
<keyword evidence="2" id="KW-0663">Pyridoxal phosphate</keyword>
<gene>
    <name evidence="7" type="ORF">GCM10009854_40660</name>
</gene>
<keyword evidence="3" id="KW-0805">Transcription regulation</keyword>
<evidence type="ECO:0000259" key="6">
    <source>
        <dbReference type="PROSITE" id="PS50949"/>
    </source>
</evidence>
<dbReference type="SUPFAM" id="SSF46785">
    <property type="entry name" value="Winged helix' DNA-binding domain"/>
    <property type="match status" value="1"/>
</dbReference>
<protein>
    <recommendedName>
        <fullName evidence="6">HTH gntR-type domain-containing protein</fullName>
    </recommendedName>
</protein>
<dbReference type="InterPro" id="IPR036388">
    <property type="entry name" value="WH-like_DNA-bd_sf"/>
</dbReference>
<comment type="similarity">
    <text evidence="1">In the C-terminal section; belongs to the class-I pyridoxal-phosphate-dependent aminotransferase family.</text>
</comment>
<keyword evidence="4" id="KW-0238">DNA-binding</keyword>
<feature type="domain" description="HTH gntR-type" evidence="6">
    <location>
        <begin position="12"/>
        <end position="80"/>
    </location>
</feature>
<dbReference type="Proteomes" id="UP001501218">
    <property type="component" value="Unassembled WGS sequence"/>
</dbReference>
<evidence type="ECO:0000256" key="2">
    <source>
        <dbReference type="ARBA" id="ARBA00022898"/>
    </source>
</evidence>
<evidence type="ECO:0000313" key="8">
    <source>
        <dbReference type="Proteomes" id="UP001501218"/>
    </source>
</evidence>
<evidence type="ECO:0000256" key="1">
    <source>
        <dbReference type="ARBA" id="ARBA00005384"/>
    </source>
</evidence>
<dbReference type="PANTHER" id="PTHR46577">
    <property type="entry name" value="HTH-TYPE TRANSCRIPTIONAL REGULATORY PROTEIN GABR"/>
    <property type="match status" value="1"/>
</dbReference>
<dbReference type="InterPro" id="IPR036390">
    <property type="entry name" value="WH_DNA-bd_sf"/>
</dbReference>
<dbReference type="Pfam" id="PF00392">
    <property type="entry name" value="GntR"/>
    <property type="match status" value="1"/>
</dbReference>
<dbReference type="InterPro" id="IPR051446">
    <property type="entry name" value="HTH_trans_reg/aminotransferase"/>
</dbReference>
<accession>A0ABN3GQI8</accession>
<sequence length="203" mass="20801">MAWRERTEAIGGSSAAEIVESIRGLIDSGSLSEGTALPPIRGLAAVLGVNRNTVAAAYAQLASAGLVETRRRGGTVVLGLPSLDGEGRNAESGLVNLADGNPAVDLLPDPRAAFGPGYVPAVYGHPPVSERLAEWADSEMAPDVGSGPRGLVLAHGAVDAVERLLSTHLTRGDAVALEDPCFLSSVGTMRLNGYRSVPVAVDA</sequence>
<keyword evidence="5" id="KW-0804">Transcription</keyword>
<dbReference type="Gene3D" id="1.10.10.10">
    <property type="entry name" value="Winged helix-like DNA-binding domain superfamily/Winged helix DNA-binding domain"/>
    <property type="match status" value="1"/>
</dbReference>
<dbReference type="InterPro" id="IPR015421">
    <property type="entry name" value="PyrdxlP-dep_Trfase_major"/>
</dbReference>
<reference evidence="7 8" key="1">
    <citation type="journal article" date="2019" name="Int. J. Syst. Evol. Microbiol.">
        <title>The Global Catalogue of Microorganisms (GCM) 10K type strain sequencing project: providing services to taxonomists for standard genome sequencing and annotation.</title>
        <authorList>
            <consortium name="The Broad Institute Genomics Platform"/>
            <consortium name="The Broad Institute Genome Sequencing Center for Infectious Disease"/>
            <person name="Wu L."/>
            <person name="Ma J."/>
        </authorList>
    </citation>
    <scope>NUCLEOTIDE SEQUENCE [LARGE SCALE GENOMIC DNA]</scope>
    <source>
        <strain evidence="7 8">JCM 16221</strain>
    </source>
</reference>